<name>A0AAJ0C512_9PEZI</name>
<dbReference type="AlphaFoldDB" id="A0AAJ0C512"/>
<accession>A0AAJ0C512</accession>
<sequence length="151" mass="16747">MWLRLSSGILLNLRGLAKATVCVVVDSPTLNAPLVVVACGTASSIALLFYLQLHLSENLFRLSLVCTKGTELQLKAKTNLVIRCYPHSKMGQENHNAPWRLAGTSYASPGRQHELANQTPACQPRRRRHLLGHLTSYYSVSGHQRDQAIEM</sequence>
<evidence type="ECO:0000256" key="1">
    <source>
        <dbReference type="SAM" id="SignalP"/>
    </source>
</evidence>
<dbReference type="GeneID" id="85306672"/>
<keyword evidence="1" id="KW-0732">Signal</keyword>
<gene>
    <name evidence="2" type="ORF">QBC33DRAFT_311153</name>
</gene>
<evidence type="ECO:0000313" key="3">
    <source>
        <dbReference type="Proteomes" id="UP001244011"/>
    </source>
</evidence>
<evidence type="ECO:0000313" key="2">
    <source>
        <dbReference type="EMBL" id="KAK1770071.1"/>
    </source>
</evidence>
<keyword evidence="3" id="KW-1185">Reference proteome</keyword>
<dbReference type="Proteomes" id="UP001244011">
    <property type="component" value="Unassembled WGS sequence"/>
</dbReference>
<dbReference type="RefSeq" id="XP_060286284.1">
    <property type="nucleotide sequence ID" value="XM_060423485.1"/>
</dbReference>
<reference evidence="2" key="1">
    <citation type="submission" date="2023-06" db="EMBL/GenBank/DDBJ databases">
        <title>Genome-scale phylogeny and comparative genomics of the fungal order Sordariales.</title>
        <authorList>
            <consortium name="Lawrence Berkeley National Laboratory"/>
            <person name="Hensen N."/>
            <person name="Bonometti L."/>
            <person name="Westerberg I."/>
            <person name="Brannstrom I.O."/>
            <person name="Guillou S."/>
            <person name="Cros-Aarteil S."/>
            <person name="Calhoun S."/>
            <person name="Haridas S."/>
            <person name="Kuo A."/>
            <person name="Mondo S."/>
            <person name="Pangilinan J."/>
            <person name="Riley R."/>
            <person name="Labutti K."/>
            <person name="Andreopoulos B."/>
            <person name="Lipzen A."/>
            <person name="Chen C."/>
            <person name="Yanf M."/>
            <person name="Daum C."/>
            <person name="Ng V."/>
            <person name="Clum A."/>
            <person name="Steindorff A."/>
            <person name="Ohm R."/>
            <person name="Martin F."/>
            <person name="Silar P."/>
            <person name="Natvig D."/>
            <person name="Lalanne C."/>
            <person name="Gautier V."/>
            <person name="Ament-Velasquez S.L."/>
            <person name="Kruys A."/>
            <person name="Hutchinson M.I."/>
            <person name="Powell A.J."/>
            <person name="Barry K."/>
            <person name="Miller A.N."/>
            <person name="Grigoriev I.V."/>
            <person name="Debuchy R."/>
            <person name="Gladieux P."/>
            <person name="Thoren M.H."/>
            <person name="Johannesson H."/>
        </authorList>
    </citation>
    <scope>NUCLEOTIDE SEQUENCE</scope>
    <source>
        <strain evidence="2">8032-3</strain>
    </source>
</reference>
<feature type="signal peptide" evidence="1">
    <location>
        <begin position="1"/>
        <end position="19"/>
    </location>
</feature>
<proteinExistence type="predicted"/>
<protein>
    <submittedName>
        <fullName evidence="2">Uncharacterized protein</fullName>
    </submittedName>
</protein>
<organism evidence="2 3">
    <name type="scientific">Phialemonium atrogriseum</name>
    <dbReference type="NCBI Taxonomy" id="1093897"/>
    <lineage>
        <taxon>Eukaryota</taxon>
        <taxon>Fungi</taxon>
        <taxon>Dikarya</taxon>
        <taxon>Ascomycota</taxon>
        <taxon>Pezizomycotina</taxon>
        <taxon>Sordariomycetes</taxon>
        <taxon>Sordariomycetidae</taxon>
        <taxon>Cephalothecales</taxon>
        <taxon>Cephalothecaceae</taxon>
        <taxon>Phialemonium</taxon>
    </lineage>
</organism>
<feature type="chain" id="PRO_5042557033" evidence="1">
    <location>
        <begin position="20"/>
        <end position="151"/>
    </location>
</feature>
<comment type="caution">
    <text evidence="2">The sequence shown here is derived from an EMBL/GenBank/DDBJ whole genome shotgun (WGS) entry which is preliminary data.</text>
</comment>
<dbReference type="EMBL" id="MU839001">
    <property type="protein sequence ID" value="KAK1770071.1"/>
    <property type="molecule type" value="Genomic_DNA"/>
</dbReference>